<reference evidence="2" key="2">
    <citation type="submission" date="2023-11" db="UniProtKB">
        <authorList>
            <consortium name="WormBaseParasite"/>
        </authorList>
    </citation>
    <scope>IDENTIFICATION</scope>
</reference>
<dbReference type="AlphaFoldDB" id="A0AA85KG14"/>
<reference evidence="1" key="1">
    <citation type="submission" date="2022-06" db="EMBL/GenBank/DDBJ databases">
        <authorList>
            <person name="Berger JAMES D."/>
            <person name="Berger JAMES D."/>
        </authorList>
    </citation>
    <scope>NUCLEOTIDE SEQUENCE [LARGE SCALE GENOMIC DNA]</scope>
</reference>
<dbReference type="Proteomes" id="UP000050795">
    <property type="component" value="Unassembled WGS sequence"/>
</dbReference>
<evidence type="ECO:0000313" key="2">
    <source>
        <dbReference type="WBParaSite" id="TREG1_83350.1"/>
    </source>
</evidence>
<organism evidence="1 2">
    <name type="scientific">Trichobilharzia regenti</name>
    <name type="common">Nasal bird schistosome</name>
    <dbReference type="NCBI Taxonomy" id="157069"/>
    <lineage>
        <taxon>Eukaryota</taxon>
        <taxon>Metazoa</taxon>
        <taxon>Spiralia</taxon>
        <taxon>Lophotrochozoa</taxon>
        <taxon>Platyhelminthes</taxon>
        <taxon>Trematoda</taxon>
        <taxon>Digenea</taxon>
        <taxon>Strigeidida</taxon>
        <taxon>Schistosomatoidea</taxon>
        <taxon>Schistosomatidae</taxon>
        <taxon>Trichobilharzia</taxon>
    </lineage>
</organism>
<keyword evidence="1" id="KW-1185">Reference proteome</keyword>
<proteinExistence type="predicted"/>
<protein>
    <submittedName>
        <fullName evidence="2">Uncharacterized protein</fullName>
    </submittedName>
</protein>
<sequence length="298" mass="34904">MQNIPRLTGTRFDPIYPPSIGSSLSSTYHEEDLKRNNYRALSWDIPLNTEEFDITDDFGITCKGHLICSPTPNKKCLPSRDVLYFRNLDAKHFCYTKEYIPDYDRFGHKQLMNRQKAVFGACYFCINHPSHYEQIKLNVLEEINRYEDYHCERRGVKRSSLDSQSRQISVTLHDKVYMNEHSMYEENKTPKSRLFTVEDDSRYSEISLSLSERFPLLSETLKKNMKYSSRVDTEITDSYAIYGHSSKDTVSDKNEASVKKLYEQAANMIVNIIQSRVKSKKRCRIPKIYEVSNLSKFS</sequence>
<dbReference type="WBParaSite" id="TREG1_83350.1">
    <property type="protein sequence ID" value="TREG1_83350.1"/>
    <property type="gene ID" value="TREG1_83350"/>
</dbReference>
<evidence type="ECO:0000313" key="1">
    <source>
        <dbReference type="Proteomes" id="UP000050795"/>
    </source>
</evidence>
<accession>A0AA85KG14</accession>
<name>A0AA85KG14_TRIRE</name>